<gene>
    <name evidence="2" type="ORF">ACFOVU_17330</name>
</gene>
<reference evidence="3" key="1">
    <citation type="journal article" date="2019" name="Int. J. Syst. Evol. Microbiol.">
        <title>The Global Catalogue of Microorganisms (GCM) 10K type strain sequencing project: providing services to taxonomists for standard genome sequencing and annotation.</title>
        <authorList>
            <consortium name="The Broad Institute Genomics Platform"/>
            <consortium name="The Broad Institute Genome Sequencing Center for Infectious Disease"/>
            <person name="Wu L."/>
            <person name="Ma J."/>
        </authorList>
    </citation>
    <scope>NUCLEOTIDE SEQUENCE [LARGE SCALE GENOMIC DNA]</scope>
    <source>
        <strain evidence="3">TBRC 1826</strain>
    </source>
</reference>
<evidence type="ECO:0000256" key="1">
    <source>
        <dbReference type="SAM" id="MobiDB-lite"/>
    </source>
</evidence>
<protein>
    <submittedName>
        <fullName evidence="2">Uncharacterized protein</fullName>
    </submittedName>
</protein>
<evidence type="ECO:0000313" key="3">
    <source>
        <dbReference type="Proteomes" id="UP001595847"/>
    </source>
</evidence>
<organism evidence="2 3">
    <name type="scientific">Nocardiopsis sediminis</name>
    <dbReference type="NCBI Taxonomy" id="1778267"/>
    <lineage>
        <taxon>Bacteria</taxon>
        <taxon>Bacillati</taxon>
        <taxon>Actinomycetota</taxon>
        <taxon>Actinomycetes</taxon>
        <taxon>Streptosporangiales</taxon>
        <taxon>Nocardiopsidaceae</taxon>
        <taxon>Nocardiopsis</taxon>
    </lineage>
</organism>
<feature type="region of interest" description="Disordered" evidence="1">
    <location>
        <begin position="1"/>
        <end position="20"/>
    </location>
</feature>
<proteinExistence type="predicted"/>
<dbReference type="Proteomes" id="UP001595847">
    <property type="component" value="Unassembled WGS sequence"/>
</dbReference>
<sequence length="55" mass="5862">MTECNDECQEAGHRAVPAGIGMSYLFSRIDRRPGQGRHSGGHPRGGGVRDANAPE</sequence>
<comment type="caution">
    <text evidence="2">The sequence shown here is derived from an EMBL/GenBank/DDBJ whole genome shotgun (WGS) entry which is preliminary data.</text>
</comment>
<dbReference type="RefSeq" id="WP_378534858.1">
    <property type="nucleotide sequence ID" value="NZ_JBHSBH010000010.1"/>
</dbReference>
<accession>A0ABV8FNR3</accession>
<feature type="region of interest" description="Disordered" evidence="1">
    <location>
        <begin position="26"/>
        <end position="55"/>
    </location>
</feature>
<evidence type="ECO:0000313" key="2">
    <source>
        <dbReference type="EMBL" id="MFC3997700.1"/>
    </source>
</evidence>
<keyword evidence="3" id="KW-1185">Reference proteome</keyword>
<name>A0ABV8FNR3_9ACTN</name>
<dbReference type="EMBL" id="JBHSBH010000010">
    <property type="protein sequence ID" value="MFC3997700.1"/>
    <property type="molecule type" value="Genomic_DNA"/>
</dbReference>